<protein>
    <submittedName>
        <fullName evidence="2">Uncharacterized protein</fullName>
    </submittedName>
</protein>
<feature type="compositionally biased region" description="Low complexity" evidence="1">
    <location>
        <begin position="210"/>
        <end position="219"/>
    </location>
</feature>
<keyword evidence="3" id="KW-1185">Reference proteome</keyword>
<evidence type="ECO:0000256" key="1">
    <source>
        <dbReference type="SAM" id="MobiDB-lite"/>
    </source>
</evidence>
<comment type="caution">
    <text evidence="2">The sequence shown here is derived from an EMBL/GenBank/DDBJ whole genome shotgun (WGS) entry which is preliminary data.</text>
</comment>
<dbReference type="AlphaFoldDB" id="A0A3M8WML0"/>
<name>A0A3M8WML0_9ACTN</name>
<sequence>MSGGGGGGNADFKVTQESVALITKGLRGAIGELKDVGSSTGALQGSGFQDMTMSKMEAGGGGLADAFEGFCDRWEWGVRALVQDANEIANRLGIAAGASWEEDQYWGGTFKVAVNALSPTGNPHATEEEIAKQSWGDVLRPDAPDYSAESWKQAGAEMGQTWKDTGRSLATEGYGGFQTGLANDIAGVDDRQFDQAVDDTFGPSPEERAQAQAQAQQQQSKGAAGGDH</sequence>
<dbReference type="EMBL" id="RIBZ01000134">
    <property type="protein sequence ID" value="RNG30510.1"/>
    <property type="molecule type" value="Genomic_DNA"/>
</dbReference>
<reference evidence="2 3" key="1">
    <citation type="submission" date="2018-11" db="EMBL/GenBank/DDBJ databases">
        <title>The Potential of Streptomyces as Biocontrol Agents against the Tomato grey mould, Botrytis cinerea (Gray mold) Frontiers in Microbiology.</title>
        <authorList>
            <person name="Li D."/>
        </authorList>
    </citation>
    <scope>NUCLEOTIDE SEQUENCE [LARGE SCALE GENOMIC DNA]</scope>
    <source>
        <strain evidence="2 3">NEAU-LD23</strain>
    </source>
</reference>
<organism evidence="2 3">
    <name type="scientific">Streptomyces botrytidirepellens</name>
    <dbReference type="NCBI Taxonomy" id="2486417"/>
    <lineage>
        <taxon>Bacteria</taxon>
        <taxon>Bacillati</taxon>
        <taxon>Actinomycetota</taxon>
        <taxon>Actinomycetes</taxon>
        <taxon>Kitasatosporales</taxon>
        <taxon>Streptomycetaceae</taxon>
        <taxon>Streptomyces</taxon>
    </lineage>
</organism>
<feature type="region of interest" description="Disordered" evidence="1">
    <location>
        <begin position="180"/>
        <end position="228"/>
    </location>
</feature>
<evidence type="ECO:0000313" key="2">
    <source>
        <dbReference type="EMBL" id="RNG30510.1"/>
    </source>
</evidence>
<gene>
    <name evidence="2" type="ORF">EEJ42_10205</name>
</gene>
<accession>A0A3M8WML0</accession>
<dbReference type="RefSeq" id="WP_123099642.1">
    <property type="nucleotide sequence ID" value="NZ_RIBZ01000134.1"/>
</dbReference>
<evidence type="ECO:0000313" key="3">
    <source>
        <dbReference type="Proteomes" id="UP000275401"/>
    </source>
</evidence>
<proteinExistence type="predicted"/>
<dbReference type="Proteomes" id="UP000275401">
    <property type="component" value="Unassembled WGS sequence"/>
</dbReference>